<name>A0A1G6H2B4_9MICO</name>
<evidence type="ECO:0000256" key="3">
    <source>
        <dbReference type="ARBA" id="ARBA00023125"/>
    </source>
</evidence>
<evidence type="ECO:0000256" key="4">
    <source>
        <dbReference type="ARBA" id="ARBA00023163"/>
    </source>
</evidence>
<reference evidence="6 7" key="1">
    <citation type="submission" date="2016-09" db="EMBL/GenBank/DDBJ databases">
        <authorList>
            <person name="Capua I."/>
            <person name="De Benedictis P."/>
            <person name="Joannis T."/>
            <person name="Lombin L.H."/>
            <person name="Cattoli G."/>
        </authorList>
    </citation>
    <scope>NUCLEOTIDE SEQUENCE [LARGE SCALE GENOMIC DNA]</scope>
    <source>
        <strain evidence="6 7">ISLP-3</strain>
    </source>
</reference>
<keyword evidence="2" id="KW-0805">Transcription regulation</keyword>
<feature type="domain" description="HTH lysR-type" evidence="5">
    <location>
        <begin position="3"/>
        <end position="60"/>
    </location>
</feature>
<evidence type="ECO:0000256" key="1">
    <source>
        <dbReference type="ARBA" id="ARBA00009437"/>
    </source>
</evidence>
<dbReference type="Pfam" id="PF03466">
    <property type="entry name" value="LysR_substrate"/>
    <property type="match status" value="1"/>
</dbReference>
<dbReference type="PANTHER" id="PTHR30126">
    <property type="entry name" value="HTH-TYPE TRANSCRIPTIONAL REGULATOR"/>
    <property type="match status" value="1"/>
</dbReference>
<dbReference type="SUPFAM" id="SSF46785">
    <property type="entry name" value="Winged helix' DNA-binding domain"/>
    <property type="match status" value="1"/>
</dbReference>
<comment type="similarity">
    <text evidence="1">Belongs to the LysR transcriptional regulatory family.</text>
</comment>
<dbReference type="OrthoDB" id="3636008at2"/>
<organism evidence="6 7">
    <name type="scientific">Sanguibacter gelidistatuariae</name>
    <dbReference type="NCBI Taxonomy" id="1814289"/>
    <lineage>
        <taxon>Bacteria</taxon>
        <taxon>Bacillati</taxon>
        <taxon>Actinomycetota</taxon>
        <taxon>Actinomycetes</taxon>
        <taxon>Micrococcales</taxon>
        <taxon>Sanguibacteraceae</taxon>
        <taxon>Sanguibacter</taxon>
    </lineage>
</organism>
<dbReference type="Gene3D" id="1.10.10.10">
    <property type="entry name" value="Winged helix-like DNA-binding domain superfamily/Winged helix DNA-binding domain"/>
    <property type="match status" value="1"/>
</dbReference>
<dbReference type="Pfam" id="PF00126">
    <property type="entry name" value="HTH_1"/>
    <property type="match status" value="1"/>
</dbReference>
<dbReference type="PANTHER" id="PTHR30126:SF39">
    <property type="entry name" value="HTH-TYPE TRANSCRIPTIONAL REGULATOR CYSL"/>
    <property type="match status" value="1"/>
</dbReference>
<keyword evidence="4" id="KW-0804">Transcription</keyword>
<protein>
    <submittedName>
        <fullName evidence="6">DNA-binding transcriptional regulator, LysR family</fullName>
    </submittedName>
</protein>
<dbReference type="AlphaFoldDB" id="A0A1G6H2B4"/>
<dbReference type="GO" id="GO:0003700">
    <property type="term" value="F:DNA-binding transcription factor activity"/>
    <property type="evidence" value="ECO:0007669"/>
    <property type="project" value="InterPro"/>
</dbReference>
<evidence type="ECO:0000313" key="6">
    <source>
        <dbReference type="EMBL" id="SDB88294.1"/>
    </source>
</evidence>
<dbReference type="EMBL" id="FMYH01000001">
    <property type="protein sequence ID" value="SDB88294.1"/>
    <property type="molecule type" value="Genomic_DNA"/>
</dbReference>
<dbReference type="PROSITE" id="PS50931">
    <property type="entry name" value="HTH_LYSR"/>
    <property type="match status" value="1"/>
</dbReference>
<evidence type="ECO:0000256" key="2">
    <source>
        <dbReference type="ARBA" id="ARBA00023015"/>
    </source>
</evidence>
<proteinExistence type="inferred from homology"/>
<dbReference type="InterPro" id="IPR036390">
    <property type="entry name" value="WH_DNA-bd_sf"/>
</dbReference>
<dbReference type="RefSeq" id="WP_093180759.1">
    <property type="nucleotide sequence ID" value="NZ_FMYH01000001.1"/>
</dbReference>
<sequence>MVLDAKRLGVLLAVHRAGGVVAAADLLHLTPSAISQQIAKLEAEEGVEVLNRGPRGVTLTAVGLMLAEAAERIESELVEARKQIATIGPDVSGRVAIGAFQTITRSVVAPMLAELAVTAPGIEITVHEVETEESTRGLRSGEFDVAIVEHDSSAERPVPRGFREVPLLDEPWRVAVPASMAAPTSLQDLKDVTWIGAVKSTAAARALARVVDVARPTRETLHSYYSYEVAIALVAAGQGVALLPALALEGADLRGVDVVPIAGLGMRHIAARHRGNRHEPTPAVRAVIDALLEQVTLLDLGYIG</sequence>
<gene>
    <name evidence="6" type="ORF">SAMN05216410_0659</name>
</gene>
<dbReference type="InterPro" id="IPR036388">
    <property type="entry name" value="WH-like_DNA-bd_sf"/>
</dbReference>
<dbReference type="InterPro" id="IPR005119">
    <property type="entry name" value="LysR_subst-bd"/>
</dbReference>
<evidence type="ECO:0000259" key="5">
    <source>
        <dbReference type="PROSITE" id="PS50931"/>
    </source>
</evidence>
<keyword evidence="3 6" id="KW-0238">DNA-binding</keyword>
<dbReference type="STRING" id="1814289.SAMN05216410_0659"/>
<dbReference type="GO" id="GO:0000976">
    <property type="term" value="F:transcription cis-regulatory region binding"/>
    <property type="evidence" value="ECO:0007669"/>
    <property type="project" value="TreeGrafter"/>
</dbReference>
<evidence type="ECO:0000313" key="7">
    <source>
        <dbReference type="Proteomes" id="UP000199039"/>
    </source>
</evidence>
<dbReference type="SUPFAM" id="SSF53850">
    <property type="entry name" value="Periplasmic binding protein-like II"/>
    <property type="match status" value="1"/>
</dbReference>
<accession>A0A1G6H2B4</accession>
<dbReference type="InterPro" id="IPR000847">
    <property type="entry name" value="LysR_HTH_N"/>
</dbReference>
<keyword evidence="7" id="KW-1185">Reference proteome</keyword>
<dbReference type="Proteomes" id="UP000199039">
    <property type="component" value="Unassembled WGS sequence"/>
</dbReference>
<dbReference type="Gene3D" id="3.40.190.10">
    <property type="entry name" value="Periplasmic binding protein-like II"/>
    <property type="match status" value="2"/>
</dbReference>